<comment type="caution">
    <text evidence="3">The sequence shown here is derived from an EMBL/GenBank/DDBJ whole genome shotgun (WGS) entry which is preliminary data.</text>
</comment>
<dbReference type="Gene3D" id="3.90.550.10">
    <property type="entry name" value="Spore Coat Polysaccharide Biosynthesis Protein SpsA, Chain A"/>
    <property type="match status" value="1"/>
</dbReference>
<dbReference type="Pfam" id="PF00483">
    <property type="entry name" value="NTP_transferase"/>
    <property type="match status" value="1"/>
</dbReference>
<reference evidence="3" key="1">
    <citation type="submission" date="2020-08" db="EMBL/GenBank/DDBJ databases">
        <title>Genome public.</title>
        <authorList>
            <person name="Liu C."/>
            <person name="Sun Q."/>
        </authorList>
    </citation>
    <scope>NUCLEOTIDE SEQUENCE</scope>
    <source>
        <strain evidence="3">BX12</strain>
    </source>
</reference>
<dbReference type="InterPro" id="IPR046342">
    <property type="entry name" value="CBS_dom_sf"/>
</dbReference>
<evidence type="ECO:0000313" key="3">
    <source>
        <dbReference type="EMBL" id="MBC6681086.1"/>
    </source>
</evidence>
<dbReference type="InterPro" id="IPR029044">
    <property type="entry name" value="Nucleotide-diphossugar_trans"/>
</dbReference>
<gene>
    <name evidence="3" type="ORF">H9L42_14785</name>
</gene>
<organism evidence="3 4">
    <name type="scientific">Zhenpiania hominis</name>
    <dbReference type="NCBI Taxonomy" id="2763644"/>
    <lineage>
        <taxon>Bacteria</taxon>
        <taxon>Bacillati</taxon>
        <taxon>Bacillota</taxon>
        <taxon>Clostridia</taxon>
        <taxon>Peptostreptococcales</taxon>
        <taxon>Anaerovoracaceae</taxon>
        <taxon>Zhenpiania</taxon>
    </lineage>
</organism>
<keyword evidence="4" id="KW-1185">Reference proteome</keyword>
<dbReference type="Gene3D" id="3.10.580.10">
    <property type="entry name" value="CBS-domain"/>
    <property type="match status" value="1"/>
</dbReference>
<protein>
    <submittedName>
        <fullName evidence="3">Nucleotidyltransferase family protein</fullName>
    </submittedName>
</protein>
<dbReference type="EMBL" id="JACRYT010000025">
    <property type="protein sequence ID" value="MBC6681086.1"/>
    <property type="molecule type" value="Genomic_DNA"/>
</dbReference>
<proteinExistence type="predicted"/>
<dbReference type="AlphaFoldDB" id="A0A923SRV6"/>
<evidence type="ECO:0000259" key="2">
    <source>
        <dbReference type="PROSITE" id="PS51371"/>
    </source>
</evidence>
<dbReference type="InterPro" id="IPR000644">
    <property type="entry name" value="CBS_dom"/>
</dbReference>
<sequence length="359" mass="40617">MTKEQLSKYIGTETLSIVDAMERIDANAKGILIITDEQGLLKGTLTDGDVRRWILKAGELNASVESAMTPHPRYLFVEERDRAQSFMQQEFIAALPIIDRSMKVVDIILLSEIENLKLEKPAKKDLSSVPVVIMAGGKGSRLYPYTKILPKPLIPIGDTPIVERIIGCFVEYGINHFYMTVNYKKGMIRSYFSELTPSYEIEYVEEDKPLGTGGSIKLIDKEFDRPLFITNCDALILTDYGDLYDYHIKSRNAITMVSALKNIIVPYGVLHSGDNGELLSMEEKPKLSYFINTGMYVINPDIIELIPADRMFHMTHLIEAVMKQGGKVGMYPVSEDSFLDMGEFDEMKRMEEKLDIVSK</sequence>
<dbReference type="InterPro" id="IPR005835">
    <property type="entry name" value="NTP_transferase_dom"/>
</dbReference>
<dbReference type="RefSeq" id="WP_187304183.1">
    <property type="nucleotide sequence ID" value="NZ_JACRYT010000025.1"/>
</dbReference>
<dbReference type="PROSITE" id="PS51371">
    <property type="entry name" value="CBS"/>
    <property type="match status" value="1"/>
</dbReference>
<evidence type="ECO:0000256" key="1">
    <source>
        <dbReference type="PROSITE-ProRule" id="PRU00703"/>
    </source>
</evidence>
<feature type="domain" description="CBS" evidence="2">
    <location>
        <begin position="1"/>
        <end position="60"/>
    </location>
</feature>
<name>A0A923SRV6_9FIRM</name>
<dbReference type="PANTHER" id="PTHR22572">
    <property type="entry name" value="SUGAR-1-PHOSPHATE GUANYL TRANSFERASE"/>
    <property type="match status" value="1"/>
</dbReference>
<dbReference type="SUPFAM" id="SSF54631">
    <property type="entry name" value="CBS-domain pair"/>
    <property type="match status" value="1"/>
</dbReference>
<evidence type="ECO:0000313" key="4">
    <source>
        <dbReference type="Proteomes" id="UP000602647"/>
    </source>
</evidence>
<accession>A0A923SRV6</accession>
<dbReference type="Proteomes" id="UP000602647">
    <property type="component" value="Unassembled WGS sequence"/>
</dbReference>
<dbReference type="CDD" id="cd06426">
    <property type="entry name" value="NTP_transferase_like_2"/>
    <property type="match status" value="1"/>
</dbReference>
<dbReference type="SUPFAM" id="SSF53448">
    <property type="entry name" value="Nucleotide-diphospho-sugar transferases"/>
    <property type="match status" value="1"/>
</dbReference>
<keyword evidence="1" id="KW-0129">CBS domain</keyword>
<dbReference type="InterPro" id="IPR050486">
    <property type="entry name" value="Mannose-1P_guanyltransferase"/>
</dbReference>